<dbReference type="SUPFAM" id="SSF55129">
    <property type="entry name" value="Ribosomal protein L30p/L7e"/>
    <property type="match status" value="1"/>
</dbReference>
<dbReference type="AlphaFoldDB" id="A0A4P6ZJD1"/>
<evidence type="ECO:0000256" key="4">
    <source>
        <dbReference type="ARBA" id="ARBA00023274"/>
    </source>
</evidence>
<dbReference type="HAMAP" id="MF_01371_B">
    <property type="entry name" value="Ribosomal_uL30_B"/>
    <property type="match status" value="1"/>
</dbReference>
<dbReference type="InterPro" id="IPR005996">
    <property type="entry name" value="Ribosomal_uL30_bac-type"/>
</dbReference>
<keyword evidence="3 5" id="KW-0689">Ribosomal protein</keyword>
<dbReference type="InterPro" id="IPR016082">
    <property type="entry name" value="Ribosomal_uL30_ferredoxin-like"/>
</dbReference>
<dbReference type="NCBIfam" id="TIGR01308">
    <property type="entry name" value="rpmD_bact"/>
    <property type="match status" value="1"/>
</dbReference>
<organism evidence="7 8">
    <name type="scientific">Acetilactobacillus jinshanensis</name>
    <dbReference type="NCBI Taxonomy" id="1720083"/>
    <lineage>
        <taxon>Bacteria</taxon>
        <taxon>Bacillati</taxon>
        <taxon>Bacillota</taxon>
        <taxon>Bacilli</taxon>
        <taxon>Lactobacillales</taxon>
        <taxon>Lactobacillaceae</taxon>
        <taxon>Acetilactobacillus</taxon>
    </lineage>
</organism>
<dbReference type="Gene3D" id="3.30.1390.20">
    <property type="entry name" value="Ribosomal protein L30, ferredoxin-like fold domain"/>
    <property type="match status" value="1"/>
</dbReference>
<dbReference type="PIRSF" id="PIRSF002211">
    <property type="entry name" value="Ribosomal_L30_bac-type"/>
    <property type="match status" value="1"/>
</dbReference>
<dbReference type="GO" id="GO:0006412">
    <property type="term" value="P:translation"/>
    <property type="evidence" value="ECO:0007669"/>
    <property type="project" value="UniProtKB-UniRule"/>
</dbReference>
<evidence type="ECO:0000256" key="3">
    <source>
        <dbReference type="ARBA" id="ARBA00022980"/>
    </source>
</evidence>
<keyword evidence="4 5" id="KW-0687">Ribonucleoprotein</keyword>
<dbReference type="RefSeq" id="WP_133441386.1">
    <property type="nucleotide sequence ID" value="NZ_CP034726.1"/>
</dbReference>
<comment type="similarity">
    <text evidence="1 5">Belongs to the universal ribosomal protein uL30 family.</text>
</comment>
<gene>
    <name evidence="5" type="primary">rpmD</name>
    <name evidence="7" type="ORF">ELX58_01400</name>
</gene>
<dbReference type="OrthoDB" id="9812790at2"/>
<evidence type="ECO:0000313" key="7">
    <source>
        <dbReference type="EMBL" id="QBP17841.1"/>
    </source>
</evidence>
<name>A0A4P6ZJD1_9LACO</name>
<dbReference type="GO" id="GO:0015934">
    <property type="term" value="C:large ribosomal subunit"/>
    <property type="evidence" value="ECO:0007669"/>
    <property type="project" value="InterPro"/>
</dbReference>
<dbReference type="Proteomes" id="UP000294321">
    <property type="component" value="Chromosome"/>
</dbReference>
<evidence type="ECO:0000259" key="6">
    <source>
        <dbReference type="Pfam" id="PF00327"/>
    </source>
</evidence>
<evidence type="ECO:0000256" key="2">
    <source>
        <dbReference type="ARBA" id="ARBA00011838"/>
    </source>
</evidence>
<dbReference type="CDD" id="cd01658">
    <property type="entry name" value="Ribosomal_L30"/>
    <property type="match status" value="1"/>
</dbReference>
<evidence type="ECO:0000256" key="1">
    <source>
        <dbReference type="ARBA" id="ARBA00007594"/>
    </source>
</evidence>
<evidence type="ECO:0000256" key="5">
    <source>
        <dbReference type="HAMAP-Rule" id="MF_01371"/>
    </source>
</evidence>
<evidence type="ECO:0000313" key="8">
    <source>
        <dbReference type="Proteomes" id="UP000294321"/>
    </source>
</evidence>
<proteinExistence type="inferred from homology"/>
<protein>
    <recommendedName>
        <fullName evidence="5">Large ribosomal subunit protein uL30</fullName>
    </recommendedName>
</protein>
<dbReference type="GO" id="GO:0003735">
    <property type="term" value="F:structural constituent of ribosome"/>
    <property type="evidence" value="ECO:0007669"/>
    <property type="project" value="InterPro"/>
</dbReference>
<feature type="domain" description="Large ribosomal subunit protein uL30-like ferredoxin-like fold" evidence="6">
    <location>
        <begin position="4"/>
        <end position="54"/>
    </location>
</feature>
<dbReference type="KEGG" id="lji:ELX58_01400"/>
<comment type="subunit">
    <text evidence="2 5">Part of the 50S ribosomal subunit.</text>
</comment>
<dbReference type="Pfam" id="PF00327">
    <property type="entry name" value="Ribosomal_L30"/>
    <property type="match status" value="1"/>
</dbReference>
<reference evidence="8" key="1">
    <citation type="submission" date="2018-12" db="EMBL/GenBank/DDBJ databases">
        <title>A new species of lactobacillus.</title>
        <authorList>
            <person name="Jian Y."/>
            <person name="Xin L."/>
            <person name="Hong Z.J."/>
            <person name="Ming L.Z."/>
            <person name="Hong X.Z."/>
        </authorList>
    </citation>
    <scope>NUCLEOTIDE SEQUENCE [LARGE SCALE GENOMIC DNA]</scope>
    <source>
        <strain evidence="8">HSLZ-75</strain>
    </source>
</reference>
<dbReference type="EMBL" id="CP034726">
    <property type="protein sequence ID" value="QBP17841.1"/>
    <property type="molecule type" value="Genomic_DNA"/>
</dbReference>
<accession>A0A4P6ZJD1</accession>
<sequence length="60" mass="6716">MAKLKITLIHSAAHRLPNERRIVKSLGLNRINSTTTKKDTAALRGALFKITHLVKVELVK</sequence>
<dbReference type="InterPro" id="IPR036919">
    <property type="entry name" value="Ribo_uL30_ferredoxin-like_sf"/>
</dbReference>
<keyword evidence="8" id="KW-1185">Reference proteome</keyword>